<protein>
    <submittedName>
        <fullName evidence="1">Uncharacterized protein</fullName>
    </submittedName>
</protein>
<evidence type="ECO:0000313" key="1">
    <source>
        <dbReference type="EMBL" id="THH29263.1"/>
    </source>
</evidence>
<dbReference type="Proteomes" id="UP000308730">
    <property type="component" value="Unassembled WGS sequence"/>
</dbReference>
<keyword evidence="2" id="KW-1185">Reference proteome</keyword>
<sequence>MDISADIHTLVLDGTVRATSDWTEIGLVLRTKLLSILSYEDYKDIINLLSRDPHIHKLQDVRYEWETLFVAVCDLLHATGNSIQSIACDIPEVGDDILDAKSIGIWEESLEKLSACTSVHSVALCPAWPWDLAEVLAPWSLTAAFLMRILSLHLEQIVIALYDIDVFQREFHAVEERLHPGDYPAQDAKAEGCVNGDP</sequence>
<proteinExistence type="predicted"/>
<comment type="caution">
    <text evidence="1">The sequence shown here is derived from an EMBL/GenBank/DDBJ whole genome shotgun (WGS) entry which is preliminary data.</text>
</comment>
<dbReference type="AlphaFoldDB" id="A0A4V3XIH3"/>
<dbReference type="EMBL" id="SGPM01000132">
    <property type="protein sequence ID" value="THH29263.1"/>
    <property type="molecule type" value="Genomic_DNA"/>
</dbReference>
<gene>
    <name evidence="1" type="ORF">EUX98_g4934</name>
</gene>
<reference evidence="1 2" key="1">
    <citation type="submission" date="2019-02" db="EMBL/GenBank/DDBJ databases">
        <title>Genome sequencing of the rare red list fungi Antrodiella citrinella (Flaviporus citrinellus).</title>
        <authorList>
            <person name="Buettner E."/>
            <person name="Kellner H."/>
        </authorList>
    </citation>
    <scope>NUCLEOTIDE SEQUENCE [LARGE SCALE GENOMIC DNA]</scope>
    <source>
        <strain evidence="1 2">DSM 108506</strain>
    </source>
</reference>
<evidence type="ECO:0000313" key="2">
    <source>
        <dbReference type="Proteomes" id="UP000308730"/>
    </source>
</evidence>
<accession>A0A4V3XIH3</accession>
<organism evidence="1 2">
    <name type="scientific">Antrodiella citrinella</name>
    <dbReference type="NCBI Taxonomy" id="2447956"/>
    <lineage>
        <taxon>Eukaryota</taxon>
        <taxon>Fungi</taxon>
        <taxon>Dikarya</taxon>
        <taxon>Basidiomycota</taxon>
        <taxon>Agaricomycotina</taxon>
        <taxon>Agaricomycetes</taxon>
        <taxon>Polyporales</taxon>
        <taxon>Steccherinaceae</taxon>
        <taxon>Antrodiella</taxon>
    </lineage>
</organism>
<name>A0A4V3XIH3_9APHY</name>